<evidence type="ECO:0000256" key="1">
    <source>
        <dbReference type="ARBA" id="ARBA00005947"/>
    </source>
</evidence>
<reference evidence="3 4" key="1">
    <citation type="submission" date="2016-10" db="EMBL/GenBank/DDBJ databases">
        <authorList>
            <person name="de Groot N.N."/>
        </authorList>
    </citation>
    <scope>NUCLEOTIDE SEQUENCE [LARGE SCALE GENOMIC DNA]</scope>
    <source>
        <strain evidence="3 4">ATCC 35022</strain>
    </source>
</reference>
<dbReference type="EMBL" id="FMXQ01000004">
    <property type="protein sequence ID" value="SDB28199.1"/>
    <property type="molecule type" value="Genomic_DNA"/>
</dbReference>
<dbReference type="PRINTS" id="PR01270">
    <property type="entry name" value="HDASUPER"/>
</dbReference>
<dbReference type="InterPro" id="IPR037138">
    <property type="entry name" value="His_deacetylse_dom_sf"/>
</dbReference>
<gene>
    <name evidence="3" type="ORF">SAMN02982931_02092</name>
</gene>
<dbReference type="SUPFAM" id="SSF52768">
    <property type="entry name" value="Arginase/deacetylase"/>
    <property type="match status" value="1"/>
</dbReference>
<dbReference type="GO" id="GO:0040029">
    <property type="term" value="P:epigenetic regulation of gene expression"/>
    <property type="evidence" value="ECO:0007669"/>
    <property type="project" value="TreeGrafter"/>
</dbReference>
<evidence type="ECO:0000313" key="3">
    <source>
        <dbReference type="EMBL" id="SDB28199.1"/>
    </source>
</evidence>
<accession>A0A1G6C5L8</accession>
<dbReference type="Proteomes" id="UP000199071">
    <property type="component" value="Unassembled WGS sequence"/>
</dbReference>
<dbReference type="STRING" id="665467.SAMN02982931_02092"/>
<dbReference type="GO" id="GO:0004407">
    <property type="term" value="F:histone deacetylase activity"/>
    <property type="evidence" value="ECO:0007669"/>
    <property type="project" value="TreeGrafter"/>
</dbReference>
<dbReference type="OrthoDB" id="9808367at2"/>
<organism evidence="3 4">
    <name type="scientific">Bauldia litoralis</name>
    <dbReference type="NCBI Taxonomy" id="665467"/>
    <lineage>
        <taxon>Bacteria</taxon>
        <taxon>Pseudomonadati</taxon>
        <taxon>Pseudomonadota</taxon>
        <taxon>Alphaproteobacteria</taxon>
        <taxon>Hyphomicrobiales</taxon>
        <taxon>Kaistiaceae</taxon>
        <taxon>Bauldia</taxon>
    </lineage>
</organism>
<dbReference type="InterPro" id="IPR023696">
    <property type="entry name" value="Ureohydrolase_dom_sf"/>
</dbReference>
<dbReference type="RefSeq" id="WP_090876386.1">
    <property type="nucleotide sequence ID" value="NZ_FMXQ01000004.1"/>
</dbReference>
<dbReference type="InterPro" id="IPR023801">
    <property type="entry name" value="His_deacetylse_dom"/>
</dbReference>
<protein>
    <submittedName>
        <fullName evidence="3">Acetoin utilization deacetylase AcuC</fullName>
    </submittedName>
</protein>
<dbReference type="AlphaFoldDB" id="A0A1G6C5L8"/>
<evidence type="ECO:0000259" key="2">
    <source>
        <dbReference type="Pfam" id="PF00850"/>
    </source>
</evidence>
<dbReference type="PANTHER" id="PTHR10625">
    <property type="entry name" value="HISTONE DEACETYLASE HDAC1-RELATED"/>
    <property type="match status" value="1"/>
</dbReference>
<dbReference type="InterPro" id="IPR000286">
    <property type="entry name" value="HDACs"/>
</dbReference>
<dbReference type="Gene3D" id="3.40.800.20">
    <property type="entry name" value="Histone deacetylase domain"/>
    <property type="match status" value="1"/>
</dbReference>
<comment type="similarity">
    <text evidence="1">Belongs to the histone deacetylase family.</text>
</comment>
<keyword evidence="4" id="KW-1185">Reference proteome</keyword>
<dbReference type="PANTHER" id="PTHR10625:SF10">
    <property type="entry name" value="HISTONE DEACETYLASE HDAC1"/>
    <property type="match status" value="1"/>
</dbReference>
<dbReference type="Pfam" id="PF00850">
    <property type="entry name" value="Hist_deacetyl"/>
    <property type="match status" value="1"/>
</dbReference>
<sequence>MTTLLVTDDVFLEHKVPEGHPERPERLLAITDALADGRFAALDRRGARPVDDATLATAHTEAYVASVRAAIPESGEATLDADTYVSPMSFVAAASGAGGACQAVDAVIAGEVSNAFCASRPPGHHAEADRAMGFCLFANAVIAARHAQRVHGAERVAIIDWDVHHGNGTQAIVWSDPSILYGSTHQMPLYPGTGAASETGAGNIFNAPLAPESGGAEFEEAFSSVLLPAVNAFAPDLIIISAGFDAHWRDPLASLNLREEDFAWATGEVMRLADRHCGGRIVGLLEGGYDLQGLSASVAAHVETLMKA</sequence>
<proteinExistence type="inferred from homology"/>
<dbReference type="CDD" id="cd11599">
    <property type="entry name" value="HDAC_classII_2"/>
    <property type="match status" value="1"/>
</dbReference>
<feature type="domain" description="Histone deacetylase" evidence="2">
    <location>
        <begin position="20"/>
        <end position="305"/>
    </location>
</feature>
<name>A0A1G6C5L8_9HYPH</name>
<evidence type="ECO:0000313" key="4">
    <source>
        <dbReference type="Proteomes" id="UP000199071"/>
    </source>
</evidence>